<dbReference type="InterPro" id="IPR042215">
    <property type="entry name" value="CarD-like_C"/>
</dbReference>
<dbReference type="GO" id="GO:0009303">
    <property type="term" value="P:rRNA transcription"/>
    <property type="evidence" value="ECO:0007669"/>
    <property type="project" value="TreeGrafter"/>
</dbReference>
<dbReference type="eggNOG" id="COG1329">
    <property type="taxonomic scope" value="Bacteria"/>
</dbReference>
<dbReference type="PANTHER" id="PTHR38447:SF1">
    <property type="entry name" value="RNA POLYMERASE-BINDING TRANSCRIPTION FACTOR CARD"/>
    <property type="match status" value="1"/>
</dbReference>
<dbReference type="EMBL" id="CP003639">
    <property type="protein sequence ID" value="AFM40644.1"/>
    <property type="molecule type" value="Genomic_DNA"/>
</dbReference>
<evidence type="ECO:0000313" key="2">
    <source>
        <dbReference type="EMBL" id="AFM40644.1"/>
    </source>
</evidence>
<evidence type="ECO:0000313" key="3">
    <source>
        <dbReference type="Proteomes" id="UP000002892"/>
    </source>
</evidence>
<dbReference type="Gene3D" id="1.20.58.1290">
    <property type="entry name" value="CarD-like, C-terminal domain"/>
    <property type="match status" value="1"/>
</dbReference>
<dbReference type="SUPFAM" id="SSF141259">
    <property type="entry name" value="CarD-like"/>
    <property type="match status" value="1"/>
</dbReference>
<dbReference type="RefSeq" id="WP_014826650.1">
    <property type="nucleotide sequence ID" value="NC_018068.1"/>
</dbReference>
<dbReference type="PANTHER" id="PTHR38447">
    <property type="entry name" value="TRANSCRIPTION FACTOR YDEB-RELATED"/>
    <property type="match status" value="1"/>
</dbReference>
<accession>I4D4C0</accession>
<evidence type="ECO:0000259" key="1">
    <source>
        <dbReference type="SMART" id="SM01058"/>
    </source>
</evidence>
<gene>
    <name evidence="2" type="ordered locus">Desaci_1646</name>
</gene>
<dbReference type="InterPro" id="IPR003711">
    <property type="entry name" value="CarD-like/TRCF_RID"/>
</dbReference>
<dbReference type="HOGENOM" id="CLU_048259_2_1_9"/>
<dbReference type="InterPro" id="IPR052531">
    <property type="entry name" value="CarD-like_regulator"/>
</dbReference>
<dbReference type="AlphaFoldDB" id="I4D4C0"/>
<reference evidence="2 3" key="1">
    <citation type="journal article" date="2012" name="J. Bacteriol.">
        <title>Complete genome sequences of Desulfosporosinus orientis DSM765T, Desulfosporosinus youngiae DSM17734T, Desulfosporosinus meridiei DSM13257T, and Desulfosporosinus acidiphilus DSM22704T.</title>
        <authorList>
            <person name="Pester M."/>
            <person name="Brambilla E."/>
            <person name="Alazard D."/>
            <person name="Rattei T."/>
            <person name="Weinmaier T."/>
            <person name="Han J."/>
            <person name="Lucas S."/>
            <person name="Lapidus A."/>
            <person name="Cheng J.F."/>
            <person name="Goodwin L."/>
            <person name="Pitluck S."/>
            <person name="Peters L."/>
            <person name="Ovchinnikova G."/>
            <person name="Teshima H."/>
            <person name="Detter J.C."/>
            <person name="Han C.S."/>
            <person name="Tapia R."/>
            <person name="Land M.L."/>
            <person name="Hauser L."/>
            <person name="Kyrpides N.C."/>
            <person name="Ivanova N.N."/>
            <person name="Pagani I."/>
            <person name="Huntmann M."/>
            <person name="Wei C.L."/>
            <person name="Davenport K.W."/>
            <person name="Daligault H."/>
            <person name="Chain P.S."/>
            <person name="Chen A."/>
            <person name="Mavromatis K."/>
            <person name="Markowitz V."/>
            <person name="Szeto E."/>
            <person name="Mikhailova N."/>
            <person name="Pati A."/>
            <person name="Wagner M."/>
            <person name="Woyke T."/>
            <person name="Ollivier B."/>
            <person name="Klenk H.P."/>
            <person name="Spring S."/>
            <person name="Loy A."/>
        </authorList>
    </citation>
    <scope>NUCLEOTIDE SEQUENCE [LARGE SCALE GENOMIC DNA]</scope>
    <source>
        <strain evidence="3">DSM 22704 / JCM 16185 / SJ4</strain>
    </source>
</reference>
<proteinExistence type="predicted"/>
<dbReference type="STRING" id="646529.Desaci_1646"/>
<keyword evidence="3" id="KW-1185">Reference proteome</keyword>
<dbReference type="Proteomes" id="UP000002892">
    <property type="component" value="Chromosome"/>
</dbReference>
<dbReference type="SMART" id="SM01058">
    <property type="entry name" value="CarD_TRCF"/>
    <property type="match status" value="1"/>
</dbReference>
<dbReference type="KEGG" id="dai:Desaci_1646"/>
<dbReference type="Gene3D" id="2.40.10.170">
    <property type="match status" value="1"/>
</dbReference>
<dbReference type="InterPro" id="IPR036101">
    <property type="entry name" value="CarD-like/TRCF_RID_sf"/>
</dbReference>
<name>I4D4C0_DESAJ</name>
<feature type="domain" description="CarD-like/TRCF RNAP-interacting" evidence="1">
    <location>
        <begin position="1"/>
        <end position="112"/>
    </location>
</feature>
<organism evidence="2 3">
    <name type="scientific">Desulfosporosinus acidiphilus (strain DSM 22704 / JCM 16185 / SJ4)</name>
    <dbReference type="NCBI Taxonomy" id="646529"/>
    <lineage>
        <taxon>Bacteria</taxon>
        <taxon>Bacillati</taxon>
        <taxon>Bacillota</taxon>
        <taxon>Clostridia</taxon>
        <taxon>Eubacteriales</taxon>
        <taxon>Desulfitobacteriaceae</taxon>
        <taxon>Desulfosporosinus</taxon>
    </lineage>
</organism>
<protein>
    <submittedName>
        <fullName evidence="2">CarD-like transcriptional regulator</fullName>
    </submittedName>
</protein>
<dbReference type="Pfam" id="PF02559">
    <property type="entry name" value="CarD_TRCF_RID"/>
    <property type="match status" value="1"/>
</dbReference>
<dbReference type="OrthoDB" id="9786074at2"/>
<sequence>MFKVNDYVAYNSTGVYKIIDIRKEKDTGNNDIEYYVLEPAYNNNMIIKTPVNNPKVLMRNIMTKEDVLSLIANMPETETIWTDDDRYRNQSFKAALRTGQSEEWVKIIKTLYLVKKGKLNVGKKLMKTDEDIMKAAERNLHEEFAMALHISPDEVLPYILDHVQVN</sequence>